<feature type="chain" id="PRO_5003141246" description="Bacterial EndoU nuclease domain-containing protein" evidence="3">
    <location>
        <begin position="29"/>
        <end position="365"/>
    </location>
</feature>
<evidence type="ECO:0000256" key="2">
    <source>
        <dbReference type="SAM" id="MobiDB-lite"/>
    </source>
</evidence>
<accession>E0UCK0</accession>
<dbReference type="OrthoDB" id="570830at2"/>
<gene>
    <name evidence="5" type="ordered locus">Cyan7822_2091</name>
</gene>
<evidence type="ECO:0000259" key="4">
    <source>
        <dbReference type="Pfam" id="PF14436"/>
    </source>
</evidence>
<feature type="compositionally biased region" description="Low complexity" evidence="2">
    <location>
        <begin position="101"/>
        <end position="119"/>
    </location>
</feature>
<dbReference type="GO" id="GO:0004540">
    <property type="term" value="F:RNA nuclease activity"/>
    <property type="evidence" value="ECO:0007669"/>
    <property type="project" value="UniProtKB-ARBA"/>
</dbReference>
<dbReference type="Proteomes" id="UP000008206">
    <property type="component" value="Chromosome"/>
</dbReference>
<feature type="signal peptide" evidence="3">
    <location>
        <begin position="1"/>
        <end position="28"/>
    </location>
</feature>
<dbReference type="SUPFAM" id="SSF142877">
    <property type="entry name" value="EndoU-like"/>
    <property type="match status" value="1"/>
</dbReference>
<sequence>MKKLKSVLCLTLLAGLISLIILPSAAWAQTPYTGRFTLTQPCNGTTSISGKNPIPLETSIPYEAVGLNKQDNPTYVYIKIPNSTNHWVALTCGELNPALATSTESNPSETGTTTGESGSQPTAFIPFFDDNSDGLFNRQHQDITPIPRALNDFDLAIVELCGQPGKVVSENEFKSTLNNFPGVLANIKEYVGGSLEEGRTSDDEFLDDLTDVWFKVKGFDHVFCGEPGRGIGGLHFAGRYLDLQQKNLAGILPRSIPNAEIQEGAVYTLGVELQLGDRKVSAPIKGYAYTLDAEEILELGARTYKDNPNTDSTNIACLVGITDEGQTFENVFVAREGAIRTFYSDASPDFGRTGECNVDNYETPT</sequence>
<dbReference type="Pfam" id="PF14436">
    <property type="entry name" value="EndoU_bacteria"/>
    <property type="match status" value="1"/>
</dbReference>
<keyword evidence="1" id="KW-0378">Hydrolase</keyword>
<evidence type="ECO:0000256" key="3">
    <source>
        <dbReference type="SAM" id="SignalP"/>
    </source>
</evidence>
<feature type="region of interest" description="Disordered" evidence="2">
    <location>
        <begin position="99"/>
        <end position="123"/>
    </location>
</feature>
<reference evidence="6" key="1">
    <citation type="journal article" date="2011" name="MBio">
        <title>Novel metabolic attributes of the genus Cyanothece, comprising a group of unicellular nitrogen-fixing Cyanobacteria.</title>
        <authorList>
            <person name="Bandyopadhyay A."/>
            <person name="Elvitigala T."/>
            <person name="Welsh E."/>
            <person name="Stockel J."/>
            <person name="Liberton M."/>
            <person name="Min H."/>
            <person name="Sherman L.A."/>
            <person name="Pakrasi H.B."/>
        </authorList>
    </citation>
    <scope>NUCLEOTIDE SEQUENCE [LARGE SCALE GENOMIC DNA]</scope>
    <source>
        <strain evidence="6">PCC 7822</strain>
    </source>
</reference>
<dbReference type="AlphaFoldDB" id="E0UCK0"/>
<dbReference type="InterPro" id="IPR037227">
    <property type="entry name" value="EndoU-like"/>
</dbReference>
<dbReference type="EMBL" id="CP002198">
    <property type="protein sequence ID" value="ADN14071.1"/>
    <property type="molecule type" value="Genomic_DNA"/>
</dbReference>
<feature type="domain" description="Bacterial EndoU nuclease" evidence="4">
    <location>
        <begin position="216"/>
        <end position="346"/>
    </location>
</feature>
<dbReference type="GO" id="GO:0004519">
    <property type="term" value="F:endonuclease activity"/>
    <property type="evidence" value="ECO:0007669"/>
    <property type="project" value="InterPro"/>
</dbReference>
<keyword evidence="3" id="KW-0732">Signal</keyword>
<evidence type="ECO:0000313" key="6">
    <source>
        <dbReference type="Proteomes" id="UP000008206"/>
    </source>
</evidence>
<evidence type="ECO:0000313" key="5">
    <source>
        <dbReference type="EMBL" id="ADN14071.1"/>
    </source>
</evidence>
<name>E0UCK0_GLOV7</name>
<dbReference type="GO" id="GO:0016787">
    <property type="term" value="F:hydrolase activity"/>
    <property type="evidence" value="ECO:0007669"/>
    <property type="project" value="UniProtKB-KW"/>
</dbReference>
<evidence type="ECO:0000256" key="1">
    <source>
        <dbReference type="ARBA" id="ARBA00022801"/>
    </source>
</evidence>
<keyword evidence="6" id="KW-1185">Reference proteome</keyword>
<dbReference type="STRING" id="497965.Cyan7822_2091"/>
<organism evidence="5 6">
    <name type="scientific">Gloeothece verrucosa (strain PCC 7822)</name>
    <name type="common">Cyanothece sp. (strain PCC 7822)</name>
    <dbReference type="NCBI Taxonomy" id="497965"/>
    <lineage>
        <taxon>Bacteria</taxon>
        <taxon>Bacillati</taxon>
        <taxon>Cyanobacteriota</taxon>
        <taxon>Cyanophyceae</taxon>
        <taxon>Oscillatoriophycideae</taxon>
        <taxon>Chroococcales</taxon>
        <taxon>Aphanothecaceae</taxon>
        <taxon>Gloeothece</taxon>
        <taxon>Gloeothece verrucosa</taxon>
    </lineage>
</organism>
<dbReference type="HOGENOM" id="CLU_778307_0_0_3"/>
<protein>
    <recommendedName>
        <fullName evidence="4">Bacterial EndoU nuclease domain-containing protein</fullName>
    </recommendedName>
</protein>
<dbReference type="eggNOG" id="ENOG502ZA3K">
    <property type="taxonomic scope" value="Bacteria"/>
</dbReference>
<dbReference type="KEGG" id="cyj:Cyan7822_2091"/>
<dbReference type="InterPro" id="IPR029501">
    <property type="entry name" value="EndoU_bac"/>
</dbReference>
<proteinExistence type="predicted"/>